<name>A0A157ZSI9_9BURK</name>
<sequence length="285" mass="32048">MMRLNKPQRDFGATLDECIAGITGNNAFKKKMIASKPDLVHAGTAYIAAGSAGELYAIAPISTAIKDPIVVGTLVKSELVNLYEYYFRNEEKESRATYDKLLNSAHEQCPFCGGIGTPRNLDHFLPKAHFPQFSTFPQNLVPSCRDCNMDGKAVAFATRAEDQLIQPYVDHDRFFTTQWIFAKCVLDSSNRPVSIHYYVNPPQEWDQVHKDRVQKHFDDFGLAKRFSVKAAQLLATTLAQIASLTNLRLSNSAIRTALLIPGINNAPFINHWQRGMFEALHDYLH</sequence>
<evidence type="ECO:0000313" key="2">
    <source>
        <dbReference type="EMBL" id="SAK48492.1"/>
    </source>
</evidence>
<dbReference type="CDD" id="cd00085">
    <property type="entry name" value="HNHc"/>
    <property type="match status" value="1"/>
</dbReference>
<dbReference type="Gene3D" id="1.10.30.50">
    <property type="match status" value="1"/>
</dbReference>
<comment type="caution">
    <text evidence="2">The sequence shown here is derived from an EMBL/GenBank/DDBJ whole genome shotgun (WGS) entry which is preliminary data.</text>
</comment>
<reference evidence="2" key="1">
    <citation type="submission" date="2016-01" db="EMBL/GenBank/DDBJ databases">
        <authorList>
            <person name="Peeters C."/>
        </authorList>
    </citation>
    <scope>NUCLEOTIDE SEQUENCE</scope>
    <source>
        <strain evidence="2">LMG 29322</strain>
    </source>
</reference>
<dbReference type="InterPro" id="IPR003615">
    <property type="entry name" value="HNH_nuc"/>
</dbReference>
<dbReference type="RefSeq" id="WP_061166577.1">
    <property type="nucleotide sequence ID" value="NZ_FCOA02000003.1"/>
</dbReference>
<evidence type="ECO:0000313" key="3">
    <source>
        <dbReference type="Proteomes" id="UP000054851"/>
    </source>
</evidence>
<keyword evidence="3" id="KW-1185">Reference proteome</keyword>
<dbReference type="STRING" id="1777140.AWB79_01295"/>
<organism evidence="2 3">
    <name type="scientific">Caballeronia hypogeia</name>
    <dbReference type="NCBI Taxonomy" id="1777140"/>
    <lineage>
        <taxon>Bacteria</taxon>
        <taxon>Pseudomonadati</taxon>
        <taxon>Pseudomonadota</taxon>
        <taxon>Betaproteobacteria</taxon>
        <taxon>Burkholderiales</taxon>
        <taxon>Burkholderiaceae</taxon>
        <taxon>Caballeronia</taxon>
    </lineage>
</organism>
<protein>
    <recommendedName>
        <fullName evidence="1">HNH nuclease domain-containing protein</fullName>
    </recommendedName>
</protein>
<gene>
    <name evidence="2" type="ORF">AWB79_01295</name>
</gene>
<dbReference type="Proteomes" id="UP000054851">
    <property type="component" value="Unassembled WGS sequence"/>
</dbReference>
<feature type="domain" description="HNH nuclease" evidence="1">
    <location>
        <begin position="96"/>
        <end position="149"/>
    </location>
</feature>
<accession>A0A157ZSI9</accession>
<dbReference type="OrthoDB" id="9816185at2"/>
<proteinExistence type="predicted"/>
<dbReference type="AlphaFoldDB" id="A0A157ZSI9"/>
<dbReference type="SMART" id="SM00507">
    <property type="entry name" value="HNHc"/>
    <property type="match status" value="1"/>
</dbReference>
<dbReference type="EMBL" id="FCOA02000003">
    <property type="protein sequence ID" value="SAK48492.1"/>
    <property type="molecule type" value="Genomic_DNA"/>
</dbReference>
<evidence type="ECO:0000259" key="1">
    <source>
        <dbReference type="SMART" id="SM00507"/>
    </source>
</evidence>